<dbReference type="EMBL" id="BPQG01000073">
    <property type="protein sequence ID" value="GJD46275.1"/>
    <property type="molecule type" value="Genomic_DNA"/>
</dbReference>
<keyword evidence="3" id="KW-1185">Reference proteome</keyword>
<keyword evidence="1" id="KW-0472">Membrane</keyword>
<evidence type="ECO:0000256" key="1">
    <source>
        <dbReference type="SAM" id="Phobius"/>
    </source>
</evidence>
<dbReference type="Proteomes" id="UP001055117">
    <property type="component" value="Unassembled WGS sequence"/>
</dbReference>
<proteinExistence type="predicted"/>
<comment type="caution">
    <text evidence="2">The sequence shown here is derived from an EMBL/GenBank/DDBJ whole genome shotgun (WGS) entry which is preliminary data.</text>
</comment>
<reference evidence="2 3" key="1">
    <citation type="journal article" date="2021" name="Front. Microbiol.">
        <title>Comprehensive Comparative Genomics and Phenotyping of Methylobacterium Species.</title>
        <authorList>
            <person name="Alessa O."/>
            <person name="Ogura Y."/>
            <person name="Fujitani Y."/>
            <person name="Takami H."/>
            <person name="Hayashi T."/>
            <person name="Sahin N."/>
            <person name="Tani A."/>
        </authorList>
    </citation>
    <scope>NUCLEOTIDE SEQUENCE [LARGE SCALE GENOMIC DNA]</scope>
    <source>
        <strain evidence="2 3">DSM 23679</strain>
    </source>
</reference>
<name>A0ABQ4QM02_9HYPH</name>
<keyword evidence="1" id="KW-1133">Transmembrane helix</keyword>
<organism evidence="2 3">
    <name type="scientific">Methylobacterium cerastii</name>
    <dbReference type="NCBI Taxonomy" id="932741"/>
    <lineage>
        <taxon>Bacteria</taxon>
        <taxon>Pseudomonadati</taxon>
        <taxon>Pseudomonadota</taxon>
        <taxon>Alphaproteobacteria</taxon>
        <taxon>Hyphomicrobiales</taxon>
        <taxon>Methylobacteriaceae</taxon>
        <taxon>Methylobacterium</taxon>
    </lineage>
</organism>
<sequence length="85" mass="8919">MHRPTMAALAEGPSWLPWASVALALAGAGYGLFRTRLPKLVVRPLRATQSAPTRTLELLHSGLIGDYAAWLAIGVAIISGVLTVG</sequence>
<accession>A0ABQ4QM02</accession>
<protein>
    <submittedName>
        <fullName evidence="2">Uncharacterized protein</fullName>
    </submittedName>
</protein>
<evidence type="ECO:0000313" key="2">
    <source>
        <dbReference type="EMBL" id="GJD46275.1"/>
    </source>
</evidence>
<feature type="transmembrane region" description="Helical" evidence="1">
    <location>
        <begin position="15"/>
        <end position="33"/>
    </location>
</feature>
<feature type="transmembrane region" description="Helical" evidence="1">
    <location>
        <begin position="64"/>
        <end position="84"/>
    </location>
</feature>
<keyword evidence="1" id="KW-0812">Transmembrane</keyword>
<gene>
    <name evidence="2" type="ORF">AFCDBAGC_4155</name>
</gene>
<evidence type="ECO:0000313" key="3">
    <source>
        <dbReference type="Proteomes" id="UP001055117"/>
    </source>
</evidence>